<dbReference type="EMBL" id="ANMG01000055">
    <property type="protein sequence ID" value="EMD24714.1"/>
    <property type="molecule type" value="Genomic_DNA"/>
</dbReference>
<sequence>MILAATAFAAHRVLRGPVLADVLEPVSPDLLRSAVLGGARGV</sequence>
<dbReference type="PATRIC" id="fig|1238180.3.peg.5650"/>
<gene>
    <name evidence="1" type="ORF">C791_5734</name>
</gene>
<name>M2NQX3_9PSEU</name>
<comment type="caution">
    <text evidence="1">The sequence shown here is derived from an EMBL/GenBank/DDBJ whole genome shotgun (WGS) entry which is preliminary data.</text>
</comment>
<organism evidence="1 2">
    <name type="scientific">Amycolatopsis azurea DSM 43854</name>
    <dbReference type="NCBI Taxonomy" id="1238180"/>
    <lineage>
        <taxon>Bacteria</taxon>
        <taxon>Bacillati</taxon>
        <taxon>Actinomycetota</taxon>
        <taxon>Actinomycetes</taxon>
        <taxon>Pseudonocardiales</taxon>
        <taxon>Pseudonocardiaceae</taxon>
        <taxon>Amycolatopsis</taxon>
    </lineage>
</organism>
<dbReference type="AlphaFoldDB" id="M2NQX3"/>
<evidence type="ECO:0000313" key="1">
    <source>
        <dbReference type="EMBL" id="EMD24714.1"/>
    </source>
</evidence>
<accession>M2NQX3</accession>
<proteinExistence type="predicted"/>
<evidence type="ECO:0000313" key="2">
    <source>
        <dbReference type="Proteomes" id="UP000014137"/>
    </source>
</evidence>
<protein>
    <submittedName>
        <fullName evidence="1">Uncharacterized protein</fullName>
    </submittedName>
</protein>
<reference evidence="1 2" key="1">
    <citation type="submission" date="2012-10" db="EMBL/GenBank/DDBJ databases">
        <title>Genome assembly of Amycolatopsis azurea DSM 43854.</title>
        <authorList>
            <person name="Khatri I."/>
            <person name="Kaur I."/>
            <person name="Subramanian S."/>
            <person name="Mayilraj S."/>
        </authorList>
    </citation>
    <scope>NUCLEOTIDE SEQUENCE [LARGE SCALE GENOMIC DNA]</scope>
    <source>
        <strain evidence="1 2">DSM 43854</strain>
    </source>
</reference>
<dbReference type="Proteomes" id="UP000014137">
    <property type="component" value="Unassembled WGS sequence"/>
</dbReference>
<dbReference type="RefSeq" id="WP_005162804.1">
    <property type="nucleotide sequence ID" value="NZ_ANMG01000055.1"/>
</dbReference>